<evidence type="ECO:0000259" key="5">
    <source>
        <dbReference type="PROSITE" id="PS50127"/>
    </source>
</evidence>
<evidence type="ECO:0000313" key="6">
    <source>
        <dbReference type="EMBL" id="CAD1843075.1"/>
    </source>
</evidence>
<keyword evidence="4" id="KW-0067">ATP-binding</keyword>
<keyword evidence="1" id="KW-0808">Transferase</keyword>
<keyword evidence="4" id="KW-0547">Nucleotide-binding</keyword>
<feature type="active site" description="Glycyl thioester intermediate" evidence="3">
    <location>
        <position position="88"/>
    </location>
</feature>
<dbReference type="GO" id="GO:0016740">
    <property type="term" value="F:transferase activity"/>
    <property type="evidence" value="ECO:0007669"/>
    <property type="project" value="UniProtKB-KW"/>
</dbReference>
<accession>A0A6V7QJS0</accession>
<dbReference type="AlphaFoldDB" id="A0A6V7QJS0"/>
<dbReference type="InterPro" id="IPR023313">
    <property type="entry name" value="UBQ-conjugating_AS"/>
</dbReference>
<reference evidence="6" key="1">
    <citation type="submission" date="2020-07" db="EMBL/GenBank/DDBJ databases">
        <authorList>
            <person name="Lin J."/>
        </authorList>
    </citation>
    <scope>NUCLEOTIDE SEQUENCE</scope>
</reference>
<name>A0A6V7QJS0_ANACO</name>
<dbReference type="InterPro" id="IPR016135">
    <property type="entry name" value="UBQ-conjugating_enzyme/RWD"/>
</dbReference>
<dbReference type="Gene3D" id="3.10.110.10">
    <property type="entry name" value="Ubiquitin Conjugating Enzyme"/>
    <property type="match status" value="1"/>
</dbReference>
<keyword evidence="2 4" id="KW-0833">Ubl conjugation pathway</keyword>
<dbReference type="PANTHER" id="PTHR24067">
    <property type="entry name" value="UBIQUITIN-CONJUGATING ENZYME E2"/>
    <property type="match status" value="1"/>
</dbReference>
<dbReference type="EMBL" id="LR862136">
    <property type="protein sequence ID" value="CAD1843075.1"/>
    <property type="molecule type" value="Genomic_DNA"/>
</dbReference>
<sequence>MENTARRRLMSEYRKLVENPLEGISAEPLDDNLFIWKAFITGLRDTPWQRGRFELRLQFSDDHPNRPPIVCFVCPMFHPNVYQCGAICLNILEGEWSPDYEAKEILLAVQFLLSNPNPASPANAIASILFEDDKHEYERRVQEIVEQNWQHS</sequence>
<proteinExistence type="inferred from homology"/>
<comment type="similarity">
    <text evidence="4">Belongs to the ubiquitin-conjugating enzyme family.</text>
</comment>
<dbReference type="Pfam" id="PF00179">
    <property type="entry name" value="UQ_con"/>
    <property type="match status" value="1"/>
</dbReference>
<dbReference type="PROSITE" id="PS00183">
    <property type="entry name" value="UBC_1"/>
    <property type="match status" value="1"/>
</dbReference>
<gene>
    <name evidence="6" type="ORF">CB5_LOCUS26286</name>
</gene>
<evidence type="ECO:0000256" key="4">
    <source>
        <dbReference type="RuleBase" id="RU362109"/>
    </source>
</evidence>
<dbReference type="SUPFAM" id="SSF54495">
    <property type="entry name" value="UBC-like"/>
    <property type="match status" value="1"/>
</dbReference>
<organism evidence="6">
    <name type="scientific">Ananas comosus var. bracteatus</name>
    <name type="common">red pineapple</name>
    <dbReference type="NCBI Taxonomy" id="296719"/>
    <lineage>
        <taxon>Eukaryota</taxon>
        <taxon>Viridiplantae</taxon>
        <taxon>Streptophyta</taxon>
        <taxon>Embryophyta</taxon>
        <taxon>Tracheophyta</taxon>
        <taxon>Spermatophyta</taxon>
        <taxon>Magnoliopsida</taxon>
        <taxon>Liliopsida</taxon>
        <taxon>Poales</taxon>
        <taxon>Bromeliaceae</taxon>
        <taxon>Bromelioideae</taxon>
        <taxon>Ananas</taxon>
    </lineage>
</organism>
<dbReference type="SMART" id="SM00212">
    <property type="entry name" value="UBCc"/>
    <property type="match status" value="1"/>
</dbReference>
<dbReference type="GO" id="GO:0005524">
    <property type="term" value="F:ATP binding"/>
    <property type="evidence" value="ECO:0007669"/>
    <property type="project" value="UniProtKB-UniRule"/>
</dbReference>
<dbReference type="PROSITE" id="PS50127">
    <property type="entry name" value="UBC_2"/>
    <property type="match status" value="1"/>
</dbReference>
<evidence type="ECO:0000256" key="2">
    <source>
        <dbReference type="ARBA" id="ARBA00022786"/>
    </source>
</evidence>
<dbReference type="InterPro" id="IPR000608">
    <property type="entry name" value="UBC"/>
</dbReference>
<feature type="domain" description="UBC core" evidence="5">
    <location>
        <begin position="4"/>
        <end position="150"/>
    </location>
</feature>
<dbReference type="InterPro" id="IPR050113">
    <property type="entry name" value="Ub_conjugating_enzyme"/>
</dbReference>
<protein>
    <recommendedName>
        <fullName evidence="5">UBC core domain-containing protein</fullName>
    </recommendedName>
</protein>
<evidence type="ECO:0000256" key="1">
    <source>
        <dbReference type="ARBA" id="ARBA00022679"/>
    </source>
</evidence>
<evidence type="ECO:0000256" key="3">
    <source>
        <dbReference type="PROSITE-ProRule" id="PRU10133"/>
    </source>
</evidence>